<gene>
    <name evidence="2" type="ORF">IMSHALPRED_006382</name>
</gene>
<comment type="caution">
    <text evidence="2">The sequence shown here is derived from an EMBL/GenBank/DDBJ whole genome shotgun (WGS) entry which is preliminary data.</text>
</comment>
<feature type="transmembrane region" description="Helical" evidence="1">
    <location>
        <begin position="93"/>
        <end position="119"/>
    </location>
</feature>
<evidence type="ECO:0000313" key="3">
    <source>
        <dbReference type="Proteomes" id="UP000664534"/>
    </source>
</evidence>
<reference evidence="2" key="1">
    <citation type="submission" date="2021-03" db="EMBL/GenBank/DDBJ databases">
        <authorList>
            <person name="Tagirdzhanova G."/>
        </authorList>
    </citation>
    <scope>NUCLEOTIDE SEQUENCE</scope>
</reference>
<sequence>MAVAIPSGDSNVNVYATVSSLYGPGTVSCWYLTTLSVLISWTLHPHKRKSGSIDVDLITTLTLPVVAAGHLLSQARLLLYRHAVDLYEPFHSVAAIEAPFVIVEIFMQISVILFLIATWRRALRRLIITGLVGLLCFAVECYIHFSNFARLNLQHHPKARPHVAFHRYFVADFTAITIAITVLLVLVSLLSTAIPVVYARYNQEQPRPSRDRTRRIDPAALQAISVTARAYDASECNQCNAALVQEIETERLEALDHAHKSRAIERQTRLMTYVSTIFLPVSFLLSLFPAAMLGSNAAMLGSDILRTWLRTTFFPRTSLSISDLDQAVAVAAGATILAFNLYSVMKAHYKIFSATDASSLEMAGTELYGRGDICQRQNL</sequence>
<feature type="transmembrane region" description="Helical" evidence="1">
    <location>
        <begin position="21"/>
        <end position="43"/>
    </location>
</feature>
<dbReference type="OrthoDB" id="2309723at2759"/>
<dbReference type="EMBL" id="CAJPDT010000038">
    <property type="protein sequence ID" value="CAF9925121.1"/>
    <property type="molecule type" value="Genomic_DNA"/>
</dbReference>
<feature type="transmembrane region" description="Helical" evidence="1">
    <location>
        <begin position="270"/>
        <end position="292"/>
    </location>
</feature>
<protein>
    <submittedName>
        <fullName evidence="2">Uncharacterized protein</fullName>
    </submittedName>
</protein>
<evidence type="ECO:0000256" key="1">
    <source>
        <dbReference type="SAM" id="Phobius"/>
    </source>
</evidence>
<name>A0A8H3FFJ4_9LECA</name>
<feature type="transmembrane region" description="Helical" evidence="1">
    <location>
        <begin position="165"/>
        <end position="198"/>
    </location>
</feature>
<organism evidence="2 3">
    <name type="scientific">Imshaugia aleurites</name>
    <dbReference type="NCBI Taxonomy" id="172621"/>
    <lineage>
        <taxon>Eukaryota</taxon>
        <taxon>Fungi</taxon>
        <taxon>Dikarya</taxon>
        <taxon>Ascomycota</taxon>
        <taxon>Pezizomycotina</taxon>
        <taxon>Lecanoromycetes</taxon>
        <taxon>OSLEUM clade</taxon>
        <taxon>Lecanoromycetidae</taxon>
        <taxon>Lecanorales</taxon>
        <taxon>Lecanorineae</taxon>
        <taxon>Parmeliaceae</taxon>
        <taxon>Imshaugia</taxon>
    </lineage>
</organism>
<keyword evidence="1" id="KW-0812">Transmembrane</keyword>
<proteinExistence type="predicted"/>
<keyword evidence="3" id="KW-1185">Reference proteome</keyword>
<keyword evidence="1" id="KW-1133">Transmembrane helix</keyword>
<dbReference type="Proteomes" id="UP000664534">
    <property type="component" value="Unassembled WGS sequence"/>
</dbReference>
<feature type="transmembrane region" description="Helical" evidence="1">
    <location>
        <begin position="126"/>
        <end position="145"/>
    </location>
</feature>
<keyword evidence="1" id="KW-0472">Membrane</keyword>
<evidence type="ECO:0000313" key="2">
    <source>
        <dbReference type="EMBL" id="CAF9925121.1"/>
    </source>
</evidence>
<accession>A0A8H3FFJ4</accession>
<dbReference type="AlphaFoldDB" id="A0A8H3FFJ4"/>
<feature type="transmembrane region" description="Helical" evidence="1">
    <location>
        <begin position="327"/>
        <end position="345"/>
    </location>
</feature>